<evidence type="ECO:0000256" key="1">
    <source>
        <dbReference type="ARBA" id="ARBA00001946"/>
    </source>
</evidence>
<dbReference type="PANTHER" id="PTHR32057:SF14">
    <property type="entry name" value="PROTEIN ADENYLYLTRANSFERASE SELO, MITOCHONDRIAL"/>
    <property type="match status" value="1"/>
</dbReference>
<name>A0A816V525_BRANA</name>
<evidence type="ECO:0000256" key="3">
    <source>
        <dbReference type="ARBA" id="ARBA00022679"/>
    </source>
</evidence>
<comment type="cofactor">
    <cofactor evidence="1">
        <name>Mg(2+)</name>
        <dbReference type="ChEBI" id="CHEBI:18420"/>
    </cofactor>
</comment>
<dbReference type="HAMAP" id="MF_00692">
    <property type="entry name" value="SelO"/>
    <property type="match status" value="1"/>
</dbReference>
<accession>A0A816V525</accession>
<evidence type="ECO:0000256" key="4">
    <source>
        <dbReference type="ARBA" id="ARBA00022695"/>
    </source>
</evidence>
<organism evidence="11">
    <name type="scientific">Brassica napus</name>
    <name type="common">Rape</name>
    <dbReference type="NCBI Taxonomy" id="3708"/>
    <lineage>
        <taxon>Eukaryota</taxon>
        <taxon>Viridiplantae</taxon>
        <taxon>Streptophyta</taxon>
        <taxon>Embryophyta</taxon>
        <taxon>Tracheophyta</taxon>
        <taxon>Spermatophyta</taxon>
        <taxon>Magnoliopsida</taxon>
        <taxon>eudicotyledons</taxon>
        <taxon>Gunneridae</taxon>
        <taxon>Pentapetalae</taxon>
        <taxon>rosids</taxon>
        <taxon>malvids</taxon>
        <taxon>Brassicales</taxon>
        <taxon>Brassicaceae</taxon>
        <taxon>Brassiceae</taxon>
        <taxon>Brassica</taxon>
    </lineage>
</organism>
<feature type="region of interest" description="Disordered" evidence="10">
    <location>
        <begin position="44"/>
        <end position="71"/>
    </location>
</feature>
<sequence>MMMLRVCPSSLFNLRPLHLSTSSTEFPFCPSIRRELRLVPSRSSSSSFRRMESSPASETDSLGEDMQNQTDEGDKIKRKLEEFNWDHSFVNELPGDPRSDVISRKVFHACYSKVSPSVQVDDPQLVAWSDSVAELLDLHPKEFERLDFPLLLSGAKPLPGAMPYAQCYGGHQFGRWAGQLGDGRAITLGEVLNSKGERWELQLKGAGRTPYSRFSDGLAVLRSSIREFLCSEAMHCLGIPTTRALCLLTTGQGVIRDMFYDGNAKEEPGAIVCRVSQSFLRFGSYQIHASRGEEDLEIVGKLADYAIRHHFPCIEMSMNRSDSLSFKTGDDSVVDLTSNKYAAWVVEVAERTATLFARWQGVGFTHGVLNTDNMSILGQTIDYGPFGFLDTFDPSYTPNTTDLPGRRYCFANQPDIGLWNIAQFAEALAAAQLINEKEANYAMERYGDKFMDEYEAIMTKKLGLSKYNKEMISKLLNNMAVDKVDYTNFFRLLSNVKANPSTSDDELLNPLKAALLDIGKERKEEWIRWVRGYIHEVSGGDTSSDEERKARMDSVNPKYILRNYLCQSAIDAAEQGDFSEVNNLLRLMKRPYEEQPGMEKYARLPPAWAYRPGVCMLSCSS</sequence>
<dbReference type="OrthoDB" id="10254721at2759"/>
<evidence type="ECO:0000256" key="9">
    <source>
        <dbReference type="ARBA" id="ARBA00031547"/>
    </source>
</evidence>
<evidence type="ECO:0000256" key="5">
    <source>
        <dbReference type="ARBA" id="ARBA00022723"/>
    </source>
</evidence>
<evidence type="ECO:0000313" key="11">
    <source>
        <dbReference type="EMBL" id="CAF2119427.1"/>
    </source>
</evidence>
<keyword evidence="6" id="KW-0547">Nucleotide-binding</keyword>
<keyword evidence="5" id="KW-0479">Metal-binding</keyword>
<evidence type="ECO:0000256" key="6">
    <source>
        <dbReference type="ARBA" id="ARBA00022741"/>
    </source>
</evidence>
<dbReference type="Proteomes" id="UP001295469">
    <property type="component" value="Chromosome A03"/>
</dbReference>
<dbReference type="GO" id="GO:0016779">
    <property type="term" value="F:nucleotidyltransferase activity"/>
    <property type="evidence" value="ECO:0007669"/>
    <property type="project" value="UniProtKB-KW"/>
</dbReference>
<dbReference type="KEGG" id="bna:106454734"/>
<dbReference type="PANTHER" id="PTHR32057">
    <property type="entry name" value="PROTEIN ADENYLYLTRANSFERASE SELO, MITOCHONDRIAL"/>
    <property type="match status" value="1"/>
</dbReference>
<evidence type="ECO:0000256" key="7">
    <source>
        <dbReference type="ARBA" id="ARBA00022840"/>
    </source>
</evidence>
<dbReference type="AlphaFoldDB" id="A0A816V525"/>
<feature type="compositionally biased region" description="Low complexity" evidence="10">
    <location>
        <begin position="44"/>
        <end position="57"/>
    </location>
</feature>
<evidence type="ECO:0000256" key="10">
    <source>
        <dbReference type="SAM" id="MobiDB-lite"/>
    </source>
</evidence>
<dbReference type="GO" id="GO:0046872">
    <property type="term" value="F:metal ion binding"/>
    <property type="evidence" value="ECO:0007669"/>
    <property type="project" value="UniProtKB-KW"/>
</dbReference>
<keyword evidence="3" id="KW-0808">Transferase</keyword>
<gene>
    <name evidence="11" type="ORF">DARMORV10_A03P05770.1</name>
</gene>
<evidence type="ECO:0000256" key="2">
    <source>
        <dbReference type="ARBA" id="ARBA00009747"/>
    </source>
</evidence>
<comment type="similarity">
    <text evidence="2">Belongs to the SELO family.</text>
</comment>
<keyword evidence="7" id="KW-0067">ATP-binding</keyword>
<dbReference type="EMBL" id="HG994357">
    <property type="protein sequence ID" value="CAF2119427.1"/>
    <property type="molecule type" value="Genomic_DNA"/>
</dbReference>
<protein>
    <recommendedName>
        <fullName evidence="9">Selenoprotein O</fullName>
    </recommendedName>
</protein>
<dbReference type="GO" id="GO:0005524">
    <property type="term" value="F:ATP binding"/>
    <property type="evidence" value="ECO:0007669"/>
    <property type="project" value="UniProtKB-KW"/>
</dbReference>
<dbReference type="NCBIfam" id="NF000658">
    <property type="entry name" value="PRK00029.1"/>
    <property type="match status" value="1"/>
</dbReference>
<dbReference type="InterPro" id="IPR003846">
    <property type="entry name" value="SelO"/>
</dbReference>
<dbReference type="Pfam" id="PF02696">
    <property type="entry name" value="SelO"/>
    <property type="match status" value="1"/>
</dbReference>
<evidence type="ECO:0000256" key="8">
    <source>
        <dbReference type="ARBA" id="ARBA00022842"/>
    </source>
</evidence>
<keyword evidence="4" id="KW-0548">Nucleotidyltransferase</keyword>
<reference evidence="11" key="1">
    <citation type="submission" date="2021-01" db="EMBL/GenBank/DDBJ databases">
        <authorList>
            <consortium name="Genoscope - CEA"/>
            <person name="William W."/>
        </authorList>
    </citation>
    <scope>NUCLEOTIDE SEQUENCE</scope>
</reference>
<keyword evidence="8" id="KW-0460">Magnesium</keyword>
<proteinExistence type="inferred from homology"/>